<sequence length="746" mass="81899">MGSETRSCAESVMSARRATLTLASLHRPHDAMGIFAGWAWPLCSCATAAGDPRTENRRPGIVPGCLASLEDTAQASHRGVFSAAVTSLVSQRRHAAPIYGAACAVACGACTSARAARHLQPSLKALSSFIHYKERITRRSRLSSEQYGTTRKARLPTGGSTANFRWTTGNSPGFGVAESREAHLDPDFLPRFVDGFLCTQTRLGRPVRDLPPFARWGCVVKICRWSRIYEDMTLISVLLEPVFRASQVLRPSWPASGCMLLPWLQRNRDTARSLPSHGDMMPSAFVGTVAQPPSCPQAAQQCLESRRHPRHVTCQTFYREAFKVHLVEHCTARELLPARPARDSAGGPSSAWPPPDGRRGALDPHLQKSCPTSDGLRAHQPPARLVGPSSPHRDSIPPAASSGRRPHIAELPRRKMAAAAPAASTTPASATVPPPHDDAAPAPAAAAAAPPTSAPEQRAGGLFAVPGPVRQLFKLFPLCVYPAESLPARAPAQVRKRPRLQVHARHSSLENDLEANRKAHHVQAFLRIAGVDVEIVPSNNHASPSGVLPFLLPASSDPRPDVPLTGSKIERYALDRSQYAMPDVSSSQFDAWLSILSQKIRPAWLFSIYVEPRNHHLLARWYLPSNPILRASTTHTLRAAAVSEILETTRRPHIDPKQLFANARAAFKALSRLLGDDDWFFGSETPGLFDAEVFAYTQPIIDLAWLWKDQRLTECMNCILEENIFRHRFRLYEWCWGEVPESCATV</sequence>
<evidence type="ECO:0000256" key="1">
    <source>
        <dbReference type="SAM" id="MobiDB-lite"/>
    </source>
</evidence>
<dbReference type="EMBL" id="JAWRVI010000018">
    <property type="protein sequence ID" value="KAK4089666.1"/>
    <property type="molecule type" value="Genomic_DNA"/>
</dbReference>
<evidence type="ECO:0000259" key="2">
    <source>
        <dbReference type="Pfam" id="PF17171"/>
    </source>
</evidence>
<evidence type="ECO:0000259" key="3">
    <source>
        <dbReference type="Pfam" id="PF17172"/>
    </source>
</evidence>
<feature type="compositionally biased region" description="Basic and acidic residues" evidence="1">
    <location>
        <begin position="356"/>
        <end position="366"/>
    </location>
</feature>
<dbReference type="InterPro" id="IPR033468">
    <property type="entry name" value="Metaxin_GST"/>
</dbReference>
<evidence type="ECO:0000313" key="5">
    <source>
        <dbReference type="Proteomes" id="UP001287286"/>
    </source>
</evidence>
<keyword evidence="5" id="KW-1185">Reference proteome</keyword>
<feature type="compositionally biased region" description="Low complexity" evidence="1">
    <location>
        <begin position="440"/>
        <end position="455"/>
    </location>
</feature>
<dbReference type="Pfam" id="PF17171">
    <property type="entry name" value="GST_C_6"/>
    <property type="match status" value="1"/>
</dbReference>
<feature type="compositionally biased region" description="Low complexity" evidence="1">
    <location>
        <begin position="417"/>
        <end position="431"/>
    </location>
</feature>
<reference evidence="4 5" key="1">
    <citation type="journal article" date="2024" name="Microbiol. Resour. Announc.">
        <title>Genome annotations for the ascomycete fungi Trichoderma harzianum, Trichoderma aggressivum, and Purpureocillium lilacinum.</title>
        <authorList>
            <person name="Beijen E.P.W."/>
            <person name="Ohm R.A."/>
        </authorList>
    </citation>
    <scope>NUCLEOTIDE SEQUENCE [LARGE SCALE GENOMIC DNA]</scope>
    <source>
        <strain evidence="4 5">CBS 150709</strain>
    </source>
</reference>
<name>A0ABR0BZZ1_PURLI</name>
<dbReference type="InterPro" id="IPR012336">
    <property type="entry name" value="Thioredoxin-like_fold"/>
</dbReference>
<feature type="region of interest" description="Disordered" evidence="1">
    <location>
        <begin position="338"/>
        <end position="456"/>
    </location>
</feature>
<evidence type="ECO:0008006" key="6">
    <source>
        <dbReference type="Google" id="ProtNLM"/>
    </source>
</evidence>
<feature type="domain" description="Thioredoxin-like fold" evidence="3">
    <location>
        <begin position="522"/>
        <end position="614"/>
    </location>
</feature>
<gene>
    <name evidence="4" type="ORF">Purlil1_5769</name>
</gene>
<evidence type="ECO:0000313" key="4">
    <source>
        <dbReference type="EMBL" id="KAK4089666.1"/>
    </source>
</evidence>
<accession>A0ABR0BZZ1</accession>
<organism evidence="4 5">
    <name type="scientific">Purpureocillium lilacinum</name>
    <name type="common">Paecilomyces lilacinus</name>
    <dbReference type="NCBI Taxonomy" id="33203"/>
    <lineage>
        <taxon>Eukaryota</taxon>
        <taxon>Fungi</taxon>
        <taxon>Dikarya</taxon>
        <taxon>Ascomycota</taxon>
        <taxon>Pezizomycotina</taxon>
        <taxon>Sordariomycetes</taxon>
        <taxon>Hypocreomycetidae</taxon>
        <taxon>Hypocreales</taxon>
        <taxon>Ophiocordycipitaceae</taxon>
        <taxon>Purpureocillium</taxon>
    </lineage>
</organism>
<dbReference type="Pfam" id="PF17172">
    <property type="entry name" value="GST_N_4"/>
    <property type="match status" value="1"/>
</dbReference>
<proteinExistence type="predicted"/>
<feature type="domain" description="Metaxin glutathione S-transferase" evidence="2">
    <location>
        <begin position="663"/>
        <end position="717"/>
    </location>
</feature>
<protein>
    <recommendedName>
        <fullName evidence="6">Mitochondrial outer membrane protein (Sam35)</fullName>
    </recommendedName>
</protein>
<comment type="caution">
    <text evidence="4">The sequence shown here is derived from an EMBL/GenBank/DDBJ whole genome shotgun (WGS) entry which is preliminary data.</text>
</comment>
<dbReference type="Proteomes" id="UP001287286">
    <property type="component" value="Unassembled WGS sequence"/>
</dbReference>